<evidence type="ECO:0000313" key="2">
    <source>
        <dbReference type="EMBL" id="GFN76626.1"/>
    </source>
</evidence>
<protein>
    <submittedName>
        <fullName evidence="2">Pol polyprotein</fullName>
    </submittedName>
</protein>
<reference evidence="2 3" key="1">
    <citation type="journal article" date="2021" name="Elife">
        <title>Chloroplast acquisition without the gene transfer in kleptoplastic sea slugs, Plakobranchus ocellatus.</title>
        <authorList>
            <person name="Maeda T."/>
            <person name="Takahashi S."/>
            <person name="Yoshida T."/>
            <person name="Shimamura S."/>
            <person name="Takaki Y."/>
            <person name="Nagai Y."/>
            <person name="Toyoda A."/>
            <person name="Suzuki Y."/>
            <person name="Arimoto A."/>
            <person name="Ishii H."/>
            <person name="Satoh N."/>
            <person name="Nishiyama T."/>
            <person name="Hasebe M."/>
            <person name="Maruyama T."/>
            <person name="Minagawa J."/>
            <person name="Obokata J."/>
            <person name="Shigenobu S."/>
        </authorList>
    </citation>
    <scope>NUCLEOTIDE SEQUENCE [LARGE SCALE GENOMIC DNA]</scope>
</reference>
<dbReference type="Proteomes" id="UP000735302">
    <property type="component" value="Unassembled WGS sequence"/>
</dbReference>
<gene>
    <name evidence="2" type="ORF">PoB_000313200</name>
</gene>
<accession>A0AAV3Y3H9</accession>
<dbReference type="EMBL" id="BLXT01000403">
    <property type="protein sequence ID" value="GFN76626.1"/>
    <property type="molecule type" value="Genomic_DNA"/>
</dbReference>
<dbReference type="AlphaFoldDB" id="A0AAV3Y3H9"/>
<name>A0AAV3Y3H9_9GAST</name>
<keyword evidence="3" id="KW-1185">Reference proteome</keyword>
<comment type="caution">
    <text evidence="2">The sequence shown here is derived from an EMBL/GenBank/DDBJ whole genome shotgun (WGS) entry which is preliminary data.</text>
</comment>
<evidence type="ECO:0000259" key="1">
    <source>
        <dbReference type="Pfam" id="PF17921"/>
    </source>
</evidence>
<organism evidence="2 3">
    <name type="scientific">Plakobranchus ocellatus</name>
    <dbReference type="NCBI Taxonomy" id="259542"/>
    <lineage>
        <taxon>Eukaryota</taxon>
        <taxon>Metazoa</taxon>
        <taxon>Spiralia</taxon>
        <taxon>Lophotrochozoa</taxon>
        <taxon>Mollusca</taxon>
        <taxon>Gastropoda</taxon>
        <taxon>Heterobranchia</taxon>
        <taxon>Euthyneura</taxon>
        <taxon>Panpulmonata</taxon>
        <taxon>Sacoglossa</taxon>
        <taxon>Placobranchoidea</taxon>
        <taxon>Plakobranchidae</taxon>
        <taxon>Plakobranchus</taxon>
    </lineage>
</organism>
<dbReference type="InterPro" id="IPR041588">
    <property type="entry name" value="Integrase_H2C2"/>
</dbReference>
<evidence type="ECO:0000313" key="3">
    <source>
        <dbReference type="Proteomes" id="UP000735302"/>
    </source>
</evidence>
<feature type="domain" description="Integrase zinc-binding" evidence="1">
    <location>
        <begin position="52"/>
        <end position="84"/>
    </location>
</feature>
<sequence>MHWSYRAIPFNMKYSVPDHSCLQEIDSNIEKASKMQQVFSTVGLIRVPLKALHILHQGHFGMQRMKQLARTAIYWLNINTDTEDMA</sequence>
<proteinExistence type="predicted"/>
<dbReference type="Gene3D" id="1.10.340.70">
    <property type="match status" value="1"/>
</dbReference>
<dbReference type="Pfam" id="PF17921">
    <property type="entry name" value="Integrase_H2C2"/>
    <property type="match status" value="1"/>
</dbReference>